<accession>A0A9N9ZFV9</accession>
<gene>
    <name evidence="2" type="ORF">CSOL1703_00016388</name>
</gene>
<protein>
    <submittedName>
        <fullName evidence="2">Uncharacterized protein</fullName>
    </submittedName>
</protein>
<evidence type="ECO:0000256" key="1">
    <source>
        <dbReference type="SAM" id="MobiDB-lite"/>
    </source>
</evidence>
<sequence>MPWNLEKPSQHLAPKFLPPPFLAARPEALVPRALSKKNRKTSREVMFDLFPLCVEITSELKSRVPDTRTATTEPHVSQDR</sequence>
<dbReference type="EMBL" id="CABFOC020000052">
    <property type="protein sequence ID" value="CAH0054828.1"/>
    <property type="molecule type" value="Genomic_DNA"/>
</dbReference>
<feature type="compositionally biased region" description="Polar residues" evidence="1">
    <location>
        <begin position="68"/>
        <end position="80"/>
    </location>
</feature>
<feature type="region of interest" description="Disordered" evidence="1">
    <location>
        <begin position="61"/>
        <end position="80"/>
    </location>
</feature>
<dbReference type="AlphaFoldDB" id="A0A9N9ZFV9"/>
<comment type="caution">
    <text evidence="2">The sequence shown here is derived from an EMBL/GenBank/DDBJ whole genome shotgun (WGS) entry which is preliminary data.</text>
</comment>
<dbReference type="OrthoDB" id="10401992at2759"/>
<dbReference type="Proteomes" id="UP000775872">
    <property type="component" value="Unassembled WGS sequence"/>
</dbReference>
<organism evidence="2 3">
    <name type="scientific">Clonostachys solani</name>
    <dbReference type="NCBI Taxonomy" id="160281"/>
    <lineage>
        <taxon>Eukaryota</taxon>
        <taxon>Fungi</taxon>
        <taxon>Dikarya</taxon>
        <taxon>Ascomycota</taxon>
        <taxon>Pezizomycotina</taxon>
        <taxon>Sordariomycetes</taxon>
        <taxon>Hypocreomycetidae</taxon>
        <taxon>Hypocreales</taxon>
        <taxon>Bionectriaceae</taxon>
        <taxon>Clonostachys</taxon>
    </lineage>
</organism>
<evidence type="ECO:0000313" key="3">
    <source>
        <dbReference type="Proteomes" id="UP000775872"/>
    </source>
</evidence>
<keyword evidence="3" id="KW-1185">Reference proteome</keyword>
<evidence type="ECO:0000313" key="2">
    <source>
        <dbReference type="EMBL" id="CAH0054828.1"/>
    </source>
</evidence>
<name>A0A9N9ZFV9_9HYPO</name>
<reference evidence="2" key="1">
    <citation type="submission" date="2021-10" db="EMBL/GenBank/DDBJ databases">
        <authorList>
            <person name="Piombo E."/>
        </authorList>
    </citation>
    <scope>NUCLEOTIDE SEQUENCE</scope>
</reference>
<proteinExistence type="predicted"/>